<dbReference type="EMBL" id="HG917868">
    <property type="protein sequence ID" value="CDM67596.1"/>
    <property type="molecule type" value="Genomic_DNA"/>
</dbReference>
<keyword evidence="2" id="KW-1133">Transmembrane helix</keyword>
<dbReference type="KEGG" id="clt:CM240_0429"/>
<dbReference type="AlphaFoldDB" id="W6RSM2"/>
<protein>
    <recommendedName>
        <fullName evidence="3">SCP domain-containing protein</fullName>
    </recommendedName>
</protein>
<gene>
    <name evidence="4" type="ORF">CM240_0429</name>
</gene>
<keyword evidence="2" id="KW-0812">Transmembrane</keyword>
<dbReference type="PATRIC" id="fig|1216932.3.peg.414"/>
<keyword evidence="5" id="KW-1185">Reference proteome</keyword>
<evidence type="ECO:0000256" key="2">
    <source>
        <dbReference type="SAM" id="Phobius"/>
    </source>
</evidence>
<dbReference type="InterPro" id="IPR014044">
    <property type="entry name" value="CAP_dom"/>
</dbReference>
<feature type="domain" description="SCP" evidence="3">
    <location>
        <begin position="171"/>
        <end position="292"/>
    </location>
</feature>
<reference evidence="4 5" key="1">
    <citation type="submission" date="2013-11" db="EMBL/GenBank/DDBJ databases">
        <title>Complete genome sequence of Clostridum sp. M2/40.</title>
        <authorList>
            <person name="Wibberg D."/>
            <person name="Puehler A."/>
            <person name="Schlueter A."/>
        </authorList>
    </citation>
    <scope>NUCLEOTIDE SEQUENCE [LARGE SCALE GENOMIC DNA]</scope>
    <source>
        <strain evidence="5">M2/40</strain>
    </source>
</reference>
<dbReference type="InterPro" id="IPR035940">
    <property type="entry name" value="CAP_sf"/>
</dbReference>
<dbReference type="HOGENOM" id="CLU_071009_1_0_9"/>
<accession>W6RSM2</accession>
<dbReference type="Pfam" id="PF00188">
    <property type="entry name" value="CAP"/>
    <property type="match status" value="1"/>
</dbReference>
<dbReference type="PANTHER" id="PTHR31157:SF1">
    <property type="entry name" value="SCP DOMAIN-CONTAINING PROTEIN"/>
    <property type="match status" value="1"/>
</dbReference>
<dbReference type="Gene3D" id="3.40.33.10">
    <property type="entry name" value="CAP"/>
    <property type="match status" value="1"/>
</dbReference>
<dbReference type="SUPFAM" id="SSF55797">
    <property type="entry name" value="PR-1-like"/>
    <property type="match status" value="1"/>
</dbReference>
<evidence type="ECO:0000313" key="4">
    <source>
        <dbReference type="EMBL" id="CDM67596.1"/>
    </source>
</evidence>
<dbReference type="PANTHER" id="PTHR31157">
    <property type="entry name" value="SCP DOMAIN-CONTAINING PROTEIN"/>
    <property type="match status" value="1"/>
</dbReference>
<evidence type="ECO:0000256" key="1">
    <source>
        <dbReference type="SAM" id="MobiDB-lite"/>
    </source>
</evidence>
<dbReference type="Proteomes" id="UP000019426">
    <property type="component" value="Chromosome M2/40_rep1"/>
</dbReference>
<proteinExistence type="predicted"/>
<feature type="region of interest" description="Disordered" evidence="1">
    <location>
        <begin position="83"/>
        <end position="117"/>
    </location>
</feature>
<keyword evidence="2" id="KW-0472">Membrane</keyword>
<name>W6RSM2_9CLOT</name>
<sequence length="294" mass="33304">MYINKALNGENMKKIITTVLFALSISIIVSVSLGILSGITYFSEEEIAVEPIESKQDIVALLVEEYNENSKFYNKKDIEEKNDNEIEETNINTAEDKSDIQKESNTADSDEEKKDSNENVQAVIAEANNKASNENENVNTPTVTVEENTVTEVSQEPISNNFFANIEGIILQRVNEERAKEGLTALTYSSTMRKYARIKSMDMGERGYFEHRDPEGRLMSDIIKKDGIKYKAWGENIAYIGGMTDETAIAERFVNNWMNSSSHRANILCDRFSEIGIGVYKIGNRFYATQEFFN</sequence>
<dbReference type="CDD" id="cd05379">
    <property type="entry name" value="CAP_bacterial"/>
    <property type="match status" value="1"/>
</dbReference>
<dbReference type="eggNOG" id="COG2340">
    <property type="taxonomic scope" value="Bacteria"/>
</dbReference>
<organism evidence="4 5">
    <name type="scientific">Clostridium bornimense</name>
    <dbReference type="NCBI Taxonomy" id="1216932"/>
    <lineage>
        <taxon>Bacteria</taxon>
        <taxon>Bacillati</taxon>
        <taxon>Bacillota</taxon>
        <taxon>Clostridia</taxon>
        <taxon>Eubacteriales</taxon>
        <taxon>Clostridiaceae</taxon>
        <taxon>Clostridium</taxon>
    </lineage>
</organism>
<dbReference type="STRING" id="1216932.CM240_0429"/>
<evidence type="ECO:0000313" key="5">
    <source>
        <dbReference type="Proteomes" id="UP000019426"/>
    </source>
</evidence>
<evidence type="ECO:0000259" key="3">
    <source>
        <dbReference type="Pfam" id="PF00188"/>
    </source>
</evidence>
<feature type="transmembrane region" description="Helical" evidence="2">
    <location>
        <begin position="20"/>
        <end position="42"/>
    </location>
</feature>